<keyword evidence="2" id="KW-0547">Nucleotide-binding</keyword>
<dbReference type="InterPro" id="IPR003439">
    <property type="entry name" value="ABC_transporter-like_ATP-bd"/>
</dbReference>
<sequence length="333" mass="36141">MSTTTDRPTLPAGTAVNVRGLTKAFGGFTAVDHIDLDVPRGQIFGFLGPNGSGKTTTIRMLTGTLRPTAGKVRVLGEDVVRHAHRVAPRIGYMSQKFALFEDLTVEQNLRFYAGVYQLSADRFREQRDYVLQMAGLVGREKELTRNLSVGWRQRLALGTATIHDPELLFLDEPTSGVDPVARRQFWDLLYELAGRGVTLFVTTHYMDEAAYCDRLAFIYRGRLIADGSPAELRAGHGQPIFDVSLADVDAALGWLEGQDWVDDAYLSGATLHAVLPQGSSVTGDQLMERLDGAGFADAAVSSVEPSIEDVFVNLVTAEERAGGPAAVSGPTRA</sequence>
<keyword evidence="3" id="KW-1185">Reference proteome</keyword>
<dbReference type="Pfam" id="PF00005">
    <property type="entry name" value="ABC_tran"/>
    <property type="match status" value="1"/>
</dbReference>
<dbReference type="CDD" id="cd03230">
    <property type="entry name" value="ABC_DR_subfamily_A"/>
    <property type="match status" value="1"/>
</dbReference>
<dbReference type="SMART" id="SM00382">
    <property type="entry name" value="AAA"/>
    <property type="match status" value="1"/>
</dbReference>
<dbReference type="InterPro" id="IPR017871">
    <property type="entry name" value="ABC_transporter-like_CS"/>
</dbReference>
<accession>A0ABX8SIL3</accession>
<organism evidence="2 3">
    <name type="scientific">Tessaracoccus palaemonis</name>
    <dbReference type="NCBI Taxonomy" id="2829499"/>
    <lineage>
        <taxon>Bacteria</taxon>
        <taxon>Bacillati</taxon>
        <taxon>Actinomycetota</taxon>
        <taxon>Actinomycetes</taxon>
        <taxon>Propionibacteriales</taxon>
        <taxon>Propionibacteriaceae</taxon>
        <taxon>Tessaracoccus</taxon>
    </lineage>
</organism>
<proteinExistence type="predicted"/>
<dbReference type="PROSITE" id="PS00211">
    <property type="entry name" value="ABC_TRANSPORTER_1"/>
    <property type="match status" value="1"/>
</dbReference>
<name>A0ABX8SIL3_9ACTN</name>
<dbReference type="InterPro" id="IPR003593">
    <property type="entry name" value="AAA+_ATPase"/>
</dbReference>
<protein>
    <submittedName>
        <fullName evidence="2">ABC transporter ATP-binding protein</fullName>
    </submittedName>
</protein>
<keyword evidence="2" id="KW-0067">ATP-binding</keyword>
<dbReference type="PANTHER" id="PTHR43038">
    <property type="entry name" value="ATP-BINDING CASSETTE, SUB-FAMILY H, MEMBER 1"/>
    <property type="match status" value="1"/>
</dbReference>
<evidence type="ECO:0000313" key="3">
    <source>
        <dbReference type="Proteomes" id="UP000824504"/>
    </source>
</evidence>
<reference evidence="2 3" key="1">
    <citation type="submission" date="2021-07" db="EMBL/GenBank/DDBJ databases">
        <title>complete genome sequencing of Tessaracoccus sp.J1M15.</title>
        <authorList>
            <person name="Bae J.-W."/>
            <person name="Kim D.-y."/>
        </authorList>
    </citation>
    <scope>NUCLEOTIDE SEQUENCE [LARGE SCALE GENOMIC DNA]</scope>
    <source>
        <strain evidence="2 3">J1M15</strain>
    </source>
</reference>
<dbReference type="PANTHER" id="PTHR43038:SF3">
    <property type="entry name" value="ABC TRANSPORTER G FAMILY MEMBER 20 ISOFORM X1"/>
    <property type="match status" value="1"/>
</dbReference>
<dbReference type="GO" id="GO:0005524">
    <property type="term" value="F:ATP binding"/>
    <property type="evidence" value="ECO:0007669"/>
    <property type="project" value="UniProtKB-KW"/>
</dbReference>
<gene>
    <name evidence="2" type="ORF">KDB89_12250</name>
</gene>
<dbReference type="RefSeq" id="WP_219081433.1">
    <property type="nucleotide sequence ID" value="NZ_CP079216.1"/>
</dbReference>
<evidence type="ECO:0000259" key="1">
    <source>
        <dbReference type="PROSITE" id="PS50893"/>
    </source>
</evidence>
<dbReference type="PROSITE" id="PS50893">
    <property type="entry name" value="ABC_TRANSPORTER_2"/>
    <property type="match status" value="1"/>
</dbReference>
<evidence type="ECO:0000313" key="2">
    <source>
        <dbReference type="EMBL" id="QXT62500.1"/>
    </source>
</evidence>
<dbReference type="Proteomes" id="UP000824504">
    <property type="component" value="Chromosome"/>
</dbReference>
<dbReference type="EMBL" id="CP079216">
    <property type="protein sequence ID" value="QXT62500.1"/>
    <property type="molecule type" value="Genomic_DNA"/>
</dbReference>
<feature type="domain" description="ABC transporter" evidence="1">
    <location>
        <begin position="16"/>
        <end position="245"/>
    </location>
</feature>